<gene>
    <name evidence="1" type="ORF">ADZ36_11995</name>
</gene>
<comment type="caution">
    <text evidence="1">The sequence shown here is derived from an EMBL/GenBank/DDBJ whole genome shotgun (WGS) entry which is preliminary data.</text>
</comment>
<dbReference type="EMBL" id="LGSP01000018">
    <property type="protein sequence ID" value="KNE82225.1"/>
    <property type="molecule type" value="Genomic_DNA"/>
</dbReference>
<organism evidence="1 2">
    <name type="scientific">Streptomyces fradiae</name>
    <name type="common">Streptomyces roseoflavus</name>
    <dbReference type="NCBI Taxonomy" id="1906"/>
    <lineage>
        <taxon>Bacteria</taxon>
        <taxon>Bacillati</taxon>
        <taxon>Actinomycetota</taxon>
        <taxon>Actinomycetes</taxon>
        <taxon>Kitasatosporales</taxon>
        <taxon>Streptomycetaceae</taxon>
        <taxon>Streptomyces</taxon>
    </lineage>
</organism>
<name>A0ACC4WCD1_STRFR</name>
<dbReference type="Proteomes" id="UP000037185">
    <property type="component" value="Unassembled WGS sequence"/>
</dbReference>
<proteinExistence type="predicted"/>
<reference evidence="1" key="1">
    <citation type="submission" date="2015-07" db="EMBL/GenBank/DDBJ databases">
        <title>Draft genome sequence of Streptomyces fradiae, a resistant strain to nitron-oligomycin.</title>
        <authorList>
            <person name="Vatlin A.A."/>
            <person name="Bekker O.B."/>
            <person name="Danilenko V.N."/>
        </authorList>
    </citation>
    <scope>NUCLEOTIDE SEQUENCE</scope>
    <source>
        <strain evidence="1">Olg1-1</strain>
    </source>
</reference>
<accession>A0ACC4WCD1</accession>
<evidence type="ECO:0000313" key="1">
    <source>
        <dbReference type="EMBL" id="KNE82225.1"/>
    </source>
</evidence>
<keyword evidence="2" id="KW-1185">Reference proteome</keyword>
<protein>
    <submittedName>
        <fullName evidence="1">Uncharacterized protein</fullName>
    </submittedName>
</protein>
<evidence type="ECO:0000313" key="2">
    <source>
        <dbReference type="Proteomes" id="UP000037185"/>
    </source>
</evidence>
<sequence length="88" mass="9713">MLYASLSVHSRTRASLRSRPAVARSAAYSCGVQVRGSDPVPASRRPARSTSTPSRPRRVMPTTITSSVWLRLTSIWSHPRTKGRPPGW</sequence>